<name>A0A3L7JEA0_9HYPH</name>
<evidence type="ECO:0000313" key="1">
    <source>
        <dbReference type="EMBL" id="RLQ88800.1"/>
    </source>
</evidence>
<accession>A0A3L7JEA0</accession>
<evidence type="ECO:0000313" key="2">
    <source>
        <dbReference type="Proteomes" id="UP000281094"/>
    </source>
</evidence>
<comment type="caution">
    <text evidence="1">The sequence shown here is derived from an EMBL/GenBank/DDBJ whole genome shotgun (WGS) entry which is preliminary data.</text>
</comment>
<keyword evidence="2" id="KW-1185">Reference proteome</keyword>
<protein>
    <submittedName>
        <fullName evidence="1">Uncharacterized protein</fullName>
    </submittedName>
</protein>
<dbReference type="RefSeq" id="WP_121645767.1">
    <property type="nucleotide sequence ID" value="NZ_RCWN01000001.1"/>
</dbReference>
<dbReference type="EMBL" id="RCWN01000001">
    <property type="protein sequence ID" value="RLQ88800.1"/>
    <property type="molecule type" value="Genomic_DNA"/>
</dbReference>
<reference evidence="1 2" key="1">
    <citation type="submission" date="2018-10" db="EMBL/GenBank/DDBJ databases">
        <title>Notoacmeibacter sp. M2BS9Y-3-1, whole genome shotgun sequence.</title>
        <authorList>
            <person name="Tuo L."/>
        </authorList>
    </citation>
    <scope>NUCLEOTIDE SEQUENCE [LARGE SCALE GENOMIC DNA]</scope>
    <source>
        <strain evidence="1 2">M2BS9Y-3-1</strain>
    </source>
</reference>
<gene>
    <name evidence="1" type="ORF">D8780_11820</name>
</gene>
<dbReference type="AlphaFoldDB" id="A0A3L7JEA0"/>
<proteinExistence type="predicted"/>
<dbReference type="Proteomes" id="UP000281094">
    <property type="component" value="Unassembled WGS sequence"/>
</dbReference>
<sequence length="117" mass="13083">MTSDLPMFHEDDDLWGEVGDHSAPSADEPIAVSFRKLVGIVADQLRSIAERLDVEQDWPIAQLDSQSLAFLQNLDLHSQQLKQMAELLSHVDAVPNAQDMVEIGTCLETIARLMREN</sequence>
<organism evidence="1 2">
    <name type="scientific">Notoacmeibacter ruber</name>
    <dbReference type="NCBI Taxonomy" id="2670375"/>
    <lineage>
        <taxon>Bacteria</taxon>
        <taxon>Pseudomonadati</taxon>
        <taxon>Pseudomonadota</taxon>
        <taxon>Alphaproteobacteria</taxon>
        <taxon>Hyphomicrobiales</taxon>
        <taxon>Notoacmeibacteraceae</taxon>
        <taxon>Notoacmeibacter</taxon>
    </lineage>
</organism>